<keyword evidence="9 12" id="KW-0460">Magnesium</keyword>
<accession>A0ABR8MBI5</accession>
<comment type="similarity">
    <text evidence="12">Belongs to the carbohydrate kinase PfkB family. Ribokinase subfamily.</text>
</comment>
<dbReference type="SUPFAM" id="SSF53613">
    <property type="entry name" value="Ribokinase-like"/>
    <property type="match status" value="1"/>
</dbReference>
<dbReference type="Pfam" id="PF00294">
    <property type="entry name" value="PfkB"/>
    <property type="match status" value="1"/>
</dbReference>
<dbReference type="CDD" id="cd01174">
    <property type="entry name" value="ribokinase"/>
    <property type="match status" value="1"/>
</dbReference>
<dbReference type="PANTHER" id="PTHR10584:SF166">
    <property type="entry name" value="RIBOKINASE"/>
    <property type="match status" value="1"/>
</dbReference>
<reference evidence="14 15" key="1">
    <citation type="submission" date="2020-09" db="EMBL/GenBank/DDBJ databases">
        <title>novel species in genus Nocardioides.</title>
        <authorList>
            <person name="Zhang G."/>
        </authorList>
    </citation>
    <scope>NUCLEOTIDE SEQUENCE [LARGE SCALE GENOMIC DNA]</scope>
    <source>
        <strain evidence="14 15">19197</strain>
    </source>
</reference>
<sequence>MAVSGQVIVVGSSNYDRTTYVDSLPRPGETVTAQETRESIGGKGANQSVAAATVGVQVVFLSALGHDTEGTVLRHELGERGVELVDLLPGTSQRTGTAAITVDEQGENVIVVSPGANGAHLPEVTERCLAKVGERVGGDAVVVSQAEVPVDTIAQASAWAGRHDLRFVLNIAPYTDLPAEVVASANPLVVNETEALALLSSLGRAVPGGAEDADPVELCRSLAGCAVSVVVTLGARGAACLVGNRVEVSEPPAVSRVVDTTGAGDAFVGALAALLAGGRSLPEGVRLATELAALTVTEAGAATSYRVWTADVLDHVLGANTPR</sequence>
<keyword evidence="10 12" id="KW-0630">Potassium</keyword>
<feature type="binding site" evidence="12">
    <location>
        <begin position="232"/>
        <end position="237"/>
    </location>
    <ligand>
        <name>ATP</name>
        <dbReference type="ChEBI" id="CHEBI:30616"/>
    </ligand>
</feature>
<keyword evidence="6 12" id="KW-0547">Nucleotide-binding</keyword>
<dbReference type="PRINTS" id="PR00990">
    <property type="entry name" value="RIBOKINASE"/>
</dbReference>
<evidence type="ECO:0000256" key="4">
    <source>
        <dbReference type="ARBA" id="ARBA00022679"/>
    </source>
</evidence>
<comment type="cofactor">
    <cofactor evidence="12">
        <name>Mg(2+)</name>
        <dbReference type="ChEBI" id="CHEBI:18420"/>
    </cofactor>
    <text evidence="12">Requires a divalent cation, most likely magnesium in vivo, as an electrophilic catalyst to aid phosphoryl group transfer. It is the chelate of the metal and the nucleotide that is the actual substrate.</text>
</comment>
<dbReference type="PROSITE" id="PS00584">
    <property type="entry name" value="PFKB_KINASES_2"/>
    <property type="match status" value="1"/>
</dbReference>
<comment type="subcellular location">
    <subcellularLocation>
        <location evidence="12">Cytoplasm</location>
    </subcellularLocation>
</comment>
<feature type="binding site" evidence="12">
    <location>
        <position position="298"/>
    </location>
    <ligand>
        <name>K(+)</name>
        <dbReference type="ChEBI" id="CHEBI:29103"/>
    </ligand>
</feature>
<proteinExistence type="inferred from homology"/>
<keyword evidence="5 12" id="KW-0479">Metal-binding</keyword>
<feature type="binding site" evidence="12">
    <location>
        <position position="147"/>
    </location>
    <ligand>
        <name>substrate</name>
    </ligand>
</feature>
<evidence type="ECO:0000256" key="11">
    <source>
        <dbReference type="ARBA" id="ARBA00023277"/>
    </source>
</evidence>
<dbReference type="InterPro" id="IPR002139">
    <property type="entry name" value="Ribo/fructo_kinase"/>
</dbReference>
<evidence type="ECO:0000256" key="2">
    <source>
        <dbReference type="ARBA" id="ARBA00012035"/>
    </source>
</evidence>
<dbReference type="InterPro" id="IPR002173">
    <property type="entry name" value="Carboh/pur_kinase_PfkB_CS"/>
</dbReference>
<evidence type="ECO:0000256" key="3">
    <source>
        <dbReference type="ARBA" id="ARBA00016943"/>
    </source>
</evidence>
<feature type="binding site" evidence="12">
    <location>
        <position position="304"/>
    </location>
    <ligand>
        <name>K(+)</name>
        <dbReference type="ChEBI" id="CHEBI:29103"/>
    </ligand>
</feature>
<feature type="binding site" evidence="12">
    <location>
        <position position="295"/>
    </location>
    <ligand>
        <name>K(+)</name>
        <dbReference type="ChEBI" id="CHEBI:29103"/>
    </ligand>
</feature>
<dbReference type="HAMAP" id="MF_01987">
    <property type="entry name" value="Ribokinase"/>
    <property type="match status" value="1"/>
</dbReference>
<dbReference type="Gene3D" id="3.40.1190.20">
    <property type="match status" value="1"/>
</dbReference>
<comment type="similarity">
    <text evidence="1">Belongs to the carbohydrate kinase pfkB family.</text>
</comment>
<evidence type="ECO:0000259" key="13">
    <source>
        <dbReference type="Pfam" id="PF00294"/>
    </source>
</evidence>
<evidence type="ECO:0000256" key="6">
    <source>
        <dbReference type="ARBA" id="ARBA00022741"/>
    </source>
</evidence>
<comment type="caution">
    <text evidence="14">The sequence shown here is derived from an EMBL/GenBank/DDBJ whole genome shotgun (WGS) entry which is preliminary data.</text>
</comment>
<keyword evidence="15" id="KW-1185">Reference proteome</keyword>
<evidence type="ECO:0000256" key="1">
    <source>
        <dbReference type="ARBA" id="ARBA00005380"/>
    </source>
</evidence>
<feature type="binding site" evidence="12">
    <location>
        <position position="191"/>
    </location>
    <ligand>
        <name>ATP</name>
        <dbReference type="ChEBI" id="CHEBI:30616"/>
    </ligand>
</feature>
<feature type="domain" description="Carbohydrate kinase PfkB" evidence="13">
    <location>
        <begin position="6"/>
        <end position="304"/>
    </location>
</feature>
<comment type="caution">
    <text evidence="12">Lacks conserved residue(s) required for the propagation of feature annotation.</text>
</comment>
<feature type="active site" description="Proton acceptor" evidence="12">
    <location>
        <position position="265"/>
    </location>
</feature>
<keyword evidence="8 12" id="KW-0067">ATP-binding</keyword>
<evidence type="ECO:0000256" key="12">
    <source>
        <dbReference type="HAMAP-Rule" id="MF_01987"/>
    </source>
</evidence>
<evidence type="ECO:0000313" key="14">
    <source>
        <dbReference type="EMBL" id="MBD3913505.1"/>
    </source>
</evidence>
<feature type="binding site" evidence="12">
    <location>
        <position position="261"/>
    </location>
    <ligand>
        <name>K(+)</name>
        <dbReference type="ChEBI" id="CHEBI:29103"/>
    </ligand>
</feature>
<comment type="pathway">
    <text evidence="12">Carbohydrate metabolism; D-ribose degradation; D-ribose 5-phosphate from beta-D-ribopyranose: step 2/2.</text>
</comment>
<evidence type="ECO:0000256" key="7">
    <source>
        <dbReference type="ARBA" id="ARBA00022777"/>
    </source>
</evidence>
<evidence type="ECO:0000256" key="8">
    <source>
        <dbReference type="ARBA" id="ARBA00022840"/>
    </source>
</evidence>
<feature type="binding site" evidence="12">
    <location>
        <position position="259"/>
    </location>
    <ligand>
        <name>K(+)</name>
        <dbReference type="ChEBI" id="CHEBI:29103"/>
    </ligand>
</feature>
<keyword evidence="11 12" id="KW-0119">Carbohydrate metabolism</keyword>
<feature type="binding site" evidence="12">
    <location>
        <begin position="264"/>
        <end position="265"/>
    </location>
    <ligand>
        <name>ATP</name>
        <dbReference type="ChEBI" id="CHEBI:30616"/>
    </ligand>
</feature>
<evidence type="ECO:0000256" key="5">
    <source>
        <dbReference type="ARBA" id="ARBA00022723"/>
    </source>
</evidence>
<evidence type="ECO:0000256" key="10">
    <source>
        <dbReference type="ARBA" id="ARBA00022958"/>
    </source>
</evidence>
<organism evidence="14 15">
    <name type="scientific">Nocardioides hwasunensis</name>
    <dbReference type="NCBI Taxonomy" id="397258"/>
    <lineage>
        <taxon>Bacteria</taxon>
        <taxon>Bacillati</taxon>
        <taxon>Actinomycetota</taxon>
        <taxon>Actinomycetes</taxon>
        <taxon>Propionibacteriales</taxon>
        <taxon>Nocardioidaceae</taxon>
        <taxon>Nocardioides</taxon>
    </lineage>
</organism>
<dbReference type="EC" id="2.7.1.15" evidence="2 12"/>
<keyword evidence="12" id="KW-0963">Cytoplasm</keyword>
<keyword evidence="7 12" id="KW-0418">Kinase</keyword>
<dbReference type="EMBL" id="JACXYY010000001">
    <property type="protein sequence ID" value="MBD3913505.1"/>
    <property type="molecule type" value="Genomic_DNA"/>
</dbReference>
<dbReference type="InterPro" id="IPR029056">
    <property type="entry name" value="Ribokinase-like"/>
</dbReference>
<gene>
    <name evidence="12" type="primary">rbsK</name>
    <name evidence="14" type="ORF">IEZ25_02665</name>
</gene>
<name>A0ABR8MBI5_9ACTN</name>
<dbReference type="Proteomes" id="UP000649289">
    <property type="component" value="Unassembled WGS sequence"/>
</dbReference>
<comment type="function">
    <text evidence="12">Catalyzes the phosphorylation of ribose at O-5 in a reaction requiring ATP and magnesium. The resulting D-ribose-5-phosphate can then be used either for sythesis of nucleotides, histidine, and tryptophan, or as a component of the pentose phosphate pathway.</text>
</comment>
<protein>
    <recommendedName>
        <fullName evidence="3 12">Ribokinase</fullName>
        <shortName evidence="12">RK</shortName>
        <ecNumber evidence="2 12">2.7.1.15</ecNumber>
    </recommendedName>
</protein>
<comment type="catalytic activity">
    <reaction evidence="12">
        <text>D-ribose + ATP = D-ribose 5-phosphate + ADP + H(+)</text>
        <dbReference type="Rhea" id="RHEA:13697"/>
        <dbReference type="ChEBI" id="CHEBI:15378"/>
        <dbReference type="ChEBI" id="CHEBI:30616"/>
        <dbReference type="ChEBI" id="CHEBI:47013"/>
        <dbReference type="ChEBI" id="CHEBI:78346"/>
        <dbReference type="ChEBI" id="CHEBI:456216"/>
        <dbReference type="EC" id="2.7.1.15"/>
    </reaction>
</comment>
<feature type="binding site" evidence="12">
    <location>
        <begin position="42"/>
        <end position="46"/>
    </location>
    <ligand>
        <name>substrate</name>
    </ligand>
</feature>
<keyword evidence="4 12" id="KW-0808">Transferase</keyword>
<comment type="activity regulation">
    <text evidence="12">Activated by a monovalent cation that binds near, but not in, the active site. The most likely occupant of the site in vivo is potassium. Ion binding induces a conformational change that may alter substrate affinity.</text>
</comment>
<evidence type="ECO:0000256" key="9">
    <source>
        <dbReference type="ARBA" id="ARBA00022842"/>
    </source>
</evidence>
<feature type="binding site" evidence="12">
    <location>
        <position position="300"/>
    </location>
    <ligand>
        <name>K(+)</name>
        <dbReference type="ChEBI" id="CHEBI:29103"/>
    </ligand>
</feature>
<feature type="binding site" evidence="12">
    <location>
        <position position="265"/>
    </location>
    <ligand>
        <name>substrate</name>
    </ligand>
</feature>
<evidence type="ECO:0000313" key="15">
    <source>
        <dbReference type="Proteomes" id="UP000649289"/>
    </source>
</evidence>
<dbReference type="InterPro" id="IPR011877">
    <property type="entry name" value="Ribokinase"/>
</dbReference>
<dbReference type="PANTHER" id="PTHR10584">
    <property type="entry name" value="SUGAR KINASE"/>
    <property type="match status" value="1"/>
</dbReference>
<dbReference type="InterPro" id="IPR011611">
    <property type="entry name" value="PfkB_dom"/>
</dbReference>
<comment type="subunit">
    <text evidence="12">Homodimer.</text>
</comment>
<feature type="binding site" evidence="12">
    <location>
        <begin position="14"/>
        <end position="16"/>
    </location>
    <ligand>
        <name>substrate</name>
    </ligand>
</feature>